<dbReference type="EMBL" id="JACXVP010000003">
    <property type="protein sequence ID" value="KAG5616790.1"/>
    <property type="molecule type" value="Genomic_DNA"/>
</dbReference>
<dbReference type="Proteomes" id="UP000824120">
    <property type="component" value="Chromosome 3"/>
</dbReference>
<dbReference type="AlphaFoldDB" id="A0A9J5ZWV0"/>
<name>A0A9J5ZWV0_SOLCO</name>
<proteinExistence type="predicted"/>
<evidence type="ECO:0000256" key="1">
    <source>
        <dbReference type="SAM" id="MobiDB-lite"/>
    </source>
</evidence>
<gene>
    <name evidence="2" type="ORF">H5410_016614</name>
</gene>
<organism evidence="2 3">
    <name type="scientific">Solanum commersonii</name>
    <name type="common">Commerson's wild potato</name>
    <name type="synonym">Commerson's nightshade</name>
    <dbReference type="NCBI Taxonomy" id="4109"/>
    <lineage>
        <taxon>Eukaryota</taxon>
        <taxon>Viridiplantae</taxon>
        <taxon>Streptophyta</taxon>
        <taxon>Embryophyta</taxon>
        <taxon>Tracheophyta</taxon>
        <taxon>Spermatophyta</taxon>
        <taxon>Magnoliopsida</taxon>
        <taxon>eudicotyledons</taxon>
        <taxon>Gunneridae</taxon>
        <taxon>Pentapetalae</taxon>
        <taxon>asterids</taxon>
        <taxon>lamiids</taxon>
        <taxon>Solanales</taxon>
        <taxon>Solanaceae</taxon>
        <taxon>Solanoideae</taxon>
        <taxon>Solaneae</taxon>
        <taxon>Solanum</taxon>
    </lineage>
</organism>
<comment type="caution">
    <text evidence="2">The sequence shown here is derived from an EMBL/GenBank/DDBJ whole genome shotgun (WGS) entry which is preliminary data.</text>
</comment>
<evidence type="ECO:0000313" key="3">
    <source>
        <dbReference type="Proteomes" id="UP000824120"/>
    </source>
</evidence>
<reference evidence="2 3" key="1">
    <citation type="submission" date="2020-09" db="EMBL/GenBank/DDBJ databases">
        <title>De no assembly of potato wild relative species, Solanum commersonii.</title>
        <authorList>
            <person name="Cho K."/>
        </authorList>
    </citation>
    <scope>NUCLEOTIDE SEQUENCE [LARGE SCALE GENOMIC DNA]</scope>
    <source>
        <strain evidence="2">LZ3.2</strain>
        <tissue evidence="2">Leaf</tissue>
    </source>
</reference>
<sequence>MPGPVLSAQKRQARDDSVMSRMFGMAELQLRIGGCSITDIEMEIMAKRYLLSESAAFLCKTGPAFLEPLDDNEANADKATNDEKDDDVDEEMNVLMVFDGGVGLKYEP</sequence>
<evidence type="ECO:0000313" key="2">
    <source>
        <dbReference type="EMBL" id="KAG5616790.1"/>
    </source>
</evidence>
<accession>A0A9J5ZWV0</accession>
<keyword evidence="3" id="KW-1185">Reference proteome</keyword>
<protein>
    <submittedName>
        <fullName evidence="2">Uncharacterized protein</fullName>
    </submittedName>
</protein>
<feature type="region of interest" description="Disordered" evidence="1">
    <location>
        <begin position="69"/>
        <end position="90"/>
    </location>
</feature>